<organism evidence="1 2">
    <name type="scientific">Parelaphostrongylus tenuis</name>
    <name type="common">Meningeal worm</name>
    <dbReference type="NCBI Taxonomy" id="148309"/>
    <lineage>
        <taxon>Eukaryota</taxon>
        <taxon>Metazoa</taxon>
        <taxon>Ecdysozoa</taxon>
        <taxon>Nematoda</taxon>
        <taxon>Chromadorea</taxon>
        <taxon>Rhabditida</taxon>
        <taxon>Rhabditina</taxon>
        <taxon>Rhabditomorpha</taxon>
        <taxon>Strongyloidea</taxon>
        <taxon>Metastrongylidae</taxon>
        <taxon>Parelaphostrongylus</taxon>
    </lineage>
</organism>
<comment type="caution">
    <text evidence="1">The sequence shown here is derived from an EMBL/GenBank/DDBJ whole genome shotgun (WGS) entry which is preliminary data.</text>
</comment>
<dbReference type="Proteomes" id="UP001196413">
    <property type="component" value="Unassembled WGS sequence"/>
</dbReference>
<accession>A0AAD5QLW7</accession>
<protein>
    <submittedName>
        <fullName evidence="1">Uncharacterized protein</fullName>
    </submittedName>
</protein>
<dbReference type="EMBL" id="JAHQIW010002968">
    <property type="protein sequence ID" value="KAJ1356938.1"/>
    <property type="molecule type" value="Genomic_DNA"/>
</dbReference>
<dbReference type="AlphaFoldDB" id="A0AAD5QLW7"/>
<keyword evidence="2" id="KW-1185">Reference proteome</keyword>
<evidence type="ECO:0000313" key="2">
    <source>
        <dbReference type="Proteomes" id="UP001196413"/>
    </source>
</evidence>
<sequence length="128" mass="14586">MDTLCIDRLRPRCRRGYLRKSAANSQVGFLKQIVTEDESLVFYKNNTAHTYSLRRGEDPPERPLSIFGKLYACLVLWKLADHAANENCFTTSKQSMVMFNGVDPFCKIAAVVREKRSQNGSLPLNLSR</sequence>
<proteinExistence type="predicted"/>
<reference evidence="1" key="1">
    <citation type="submission" date="2021-06" db="EMBL/GenBank/DDBJ databases">
        <title>Parelaphostrongylus tenuis whole genome reference sequence.</title>
        <authorList>
            <person name="Garwood T.J."/>
            <person name="Larsen P.A."/>
            <person name="Fountain-Jones N.M."/>
            <person name="Garbe J.R."/>
            <person name="Macchietto M.G."/>
            <person name="Kania S.A."/>
            <person name="Gerhold R.W."/>
            <person name="Richards J.E."/>
            <person name="Wolf T.M."/>
        </authorList>
    </citation>
    <scope>NUCLEOTIDE SEQUENCE</scope>
    <source>
        <strain evidence="1">MNPRO001-30</strain>
        <tissue evidence="1">Meninges</tissue>
    </source>
</reference>
<name>A0AAD5QLW7_PARTN</name>
<evidence type="ECO:0000313" key="1">
    <source>
        <dbReference type="EMBL" id="KAJ1356938.1"/>
    </source>
</evidence>
<gene>
    <name evidence="1" type="ORF">KIN20_014923</name>
</gene>